<name>A0A084GLV7_METID</name>
<dbReference type="STRING" id="246786.GS18_0217460"/>
<sequence length="350" mass="40679">MDILTPRQLFLLLVWSFLLLTVLLVYLSAAKTIRKRKQKRLIESKEACRLALFNYLRDDSAEFQYPGRRALSDLLLEYSNVLQDETMQIRMTALAKKHLTGWLKKELKSFSWSSRMNALYIIENIRLYHLLQEVKQLAGKRHLTNEEEAVISRILASSGDEGFLKQMINSSRHLSDFTIVSILQNCGPDHLRTFYQTYGDLPERLRYNLITLIGDLQLFEQKRLIEQLLMKGDEEEKLRSLKAAADMVLPVKPDIIEPFIYSPDWLERMMALKVIGSLRAEVFLEAAKDLLSDKEYMVRLEAAKTIFTFKNGKQLLEEVIHHSDDLFARDMALEWISKGGGRNESVRYNS</sequence>
<dbReference type="Gene3D" id="1.25.10.10">
    <property type="entry name" value="Leucine-rich Repeat Variant"/>
    <property type="match status" value="1"/>
</dbReference>
<accession>A0A084GLV7</accession>
<dbReference type="SUPFAM" id="SSF48371">
    <property type="entry name" value="ARM repeat"/>
    <property type="match status" value="1"/>
</dbReference>
<reference evidence="1 2" key="1">
    <citation type="journal article" date="2005" name="Int. J. Syst. Evol. Microbiol.">
        <title>Bacillus cibi sp. nov., isolated from jeotgal, a traditional Korean fermented seafood.</title>
        <authorList>
            <person name="Yoon J.H."/>
            <person name="Lee C.H."/>
            <person name="Oh T.K."/>
        </authorList>
    </citation>
    <scope>NUCLEOTIDE SEQUENCE [LARGE SCALE GENOMIC DNA]</scope>
    <source>
        <strain evidence="1 2">DSM 16189</strain>
    </source>
</reference>
<gene>
    <name evidence="1" type="ORF">GS18_0217460</name>
</gene>
<dbReference type="InterPro" id="IPR016024">
    <property type="entry name" value="ARM-type_fold"/>
</dbReference>
<evidence type="ECO:0000313" key="2">
    <source>
        <dbReference type="Proteomes" id="UP000028549"/>
    </source>
</evidence>
<dbReference type="Proteomes" id="UP000028549">
    <property type="component" value="Unassembled WGS sequence"/>
</dbReference>
<dbReference type="RefSeq" id="WP_029566172.1">
    <property type="nucleotide sequence ID" value="NZ_JNVC02000014.1"/>
</dbReference>
<organism evidence="1 2">
    <name type="scientific">Metabacillus indicus</name>
    <name type="common">Bacillus indicus</name>
    <dbReference type="NCBI Taxonomy" id="246786"/>
    <lineage>
        <taxon>Bacteria</taxon>
        <taxon>Bacillati</taxon>
        <taxon>Bacillota</taxon>
        <taxon>Bacilli</taxon>
        <taxon>Bacillales</taxon>
        <taxon>Bacillaceae</taxon>
        <taxon>Metabacillus</taxon>
    </lineage>
</organism>
<dbReference type="AlphaFoldDB" id="A0A084GLV7"/>
<protein>
    <recommendedName>
        <fullName evidence="3">HEAT repeat domain-containing protein</fullName>
    </recommendedName>
</protein>
<dbReference type="EMBL" id="JNVC02000014">
    <property type="protein sequence ID" value="KEZ48319.1"/>
    <property type="molecule type" value="Genomic_DNA"/>
</dbReference>
<comment type="caution">
    <text evidence="1">The sequence shown here is derived from an EMBL/GenBank/DDBJ whole genome shotgun (WGS) entry which is preliminary data.</text>
</comment>
<keyword evidence="2" id="KW-1185">Reference proteome</keyword>
<evidence type="ECO:0000313" key="1">
    <source>
        <dbReference type="EMBL" id="KEZ48319.1"/>
    </source>
</evidence>
<dbReference type="OrthoDB" id="2112914at2"/>
<dbReference type="InterPro" id="IPR011989">
    <property type="entry name" value="ARM-like"/>
</dbReference>
<evidence type="ECO:0008006" key="3">
    <source>
        <dbReference type="Google" id="ProtNLM"/>
    </source>
</evidence>
<proteinExistence type="predicted"/>